<dbReference type="Proteomes" id="UP000030341">
    <property type="component" value="Chromosome 2"/>
</dbReference>
<feature type="transmembrane region" description="Helical" evidence="1">
    <location>
        <begin position="117"/>
        <end position="134"/>
    </location>
</feature>
<dbReference type="HOGENOM" id="CLU_1460129_0_0_6"/>
<feature type="transmembrane region" description="Helical" evidence="1">
    <location>
        <begin position="20"/>
        <end position="37"/>
    </location>
</feature>
<feature type="transmembrane region" description="Helical" evidence="1">
    <location>
        <begin position="68"/>
        <end position="87"/>
    </location>
</feature>
<dbReference type="KEGG" id="pseo:OM33_16430"/>
<dbReference type="RefSeq" id="WP_040135164.1">
    <property type="nucleotide sequence ID" value="NZ_CP009889.1"/>
</dbReference>
<evidence type="ECO:0000256" key="1">
    <source>
        <dbReference type="SAM" id="Phobius"/>
    </source>
</evidence>
<protein>
    <submittedName>
        <fullName evidence="2">Uncharacterized protein</fullName>
    </submittedName>
</protein>
<dbReference type="AlphaFoldDB" id="A0A0A7EJJ7"/>
<sequence length="185" mass="21871">MNTIKQENKPLDKSKDFIELASFTLAFLILLLADSWHSNSYWFRTWNIFIGPIFLIANIRILKTNSSISIWTLSICYLYFIYFTAFYCGLFSEVSFLFAALAVISAYKRLPLLKYKYYLLFLMPAILLVFYFSWQTSTRLFACPYGLAPSYFWLTWVWDDYQLLVILLLIKILLTLYVVPKVESK</sequence>
<evidence type="ECO:0000313" key="3">
    <source>
        <dbReference type="Proteomes" id="UP000030341"/>
    </source>
</evidence>
<gene>
    <name evidence="2" type="ORF">OM33_16430</name>
</gene>
<reference evidence="2 3" key="1">
    <citation type="submission" date="2014-11" db="EMBL/GenBank/DDBJ databases">
        <title>Complete Genome Sequence of Pseudoalteromonas sp. Strain OCN003 Isolated from Kaneohe Bay, Oahu, Hawaii.</title>
        <authorList>
            <person name="Beurmann S."/>
            <person name="Videau P."/>
            <person name="Ushijima B."/>
            <person name="Smith A.M."/>
            <person name="Aeby G.S."/>
            <person name="Callahan S.M."/>
            <person name="Belcaid M."/>
        </authorList>
    </citation>
    <scope>NUCLEOTIDE SEQUENCE [LARGE SCALE GENOMIC DNA]</scope>
    <source>
        <strain evidence="2 3">OCN003</strain>
    </source>
</reference>
<organism evidence="2 3">
    <name type="scientific">Pseudoalteromonas piratica</name>
    <dbReference type="NCBI Taxonomy" id="1348114"/>
    <lineage>
        <taxon>Bacteria</taxon>
        <taxon>Pseudomonadati</taxon>
        <taxon>Pseudomonadota</taxon>
        <taxon>Gammaproteobacteria</taxon>
        <taxon>Alteromonadales</taxon>
        <taxon>Pseudoalteromonadaceae</taxon>
        <taxon>Pseudoalteromonas</taxon>
    </lineage>
</organism>
<proteinExistence type="predicted"/>
<dbReference type="EMBL" id="CP009889">
    <property type="protein sequence ID" value="AIY66713.1"/>
    <property type="molecule type" value="Genomic_DNA"/>
</dbReference>
<feature type="transmembrane region" description="Helical" evidence="1">
    <location>
        <begin position="161"/>
        <end position="179"/>
    </location>
</feature>
<name>A0A0A7EJJ7_9GAMM</name>
<evidence type="ECO:0000313" key="2">
    <source>
        <dbReference type="EMBL" id="AIY66713.1"/>
    </source>
</evidence>
<keyword evidence="1" id="KW-1133">Transmembrane helix</keyword>
<accession>A0A0A7EJJ7</accession>
<keyword evidence="3" id="KW-1185">Reference proteome</keyword>
<keyword evidence="1" id="KW-0472">Membrane</keyword>
<feature type="transmembrane region" description="Helical" evidence="1">
    <location>
        <begin position="43"/>
        <end position="61"/>
    </location>
</feature>
<keyword evidence="1" id="KW-0812">Transmembrane</keyword>